<protein>
    <submittedName>
        <fullName evidence="2">Uncharacterized protein</fullName>
    </submittedName>
</protein>
<keyword evidence="1" id="KW-0472">Membrane</keyword>
<keyword evidence="3" id="KW-1185">Reference proteome</keyword>
<accession>A0ABT3Q872</accession>
<keyword evidence="1" id="KW-1133">Transmembrane helix</keyword>
<gene>
    <name evidence="2" type="ORF">OQ252_08655</name>
</gene>
<dbReference type="EMBL" id="JAPIUX010000008">
    <property type="protein sequence ID" value="MCX2561461.1"/>
    <property type="molecule type" value="Genomic_DNA"/>
</dbReference>
<proteinExistence type="predicted"/>
<name>A0ABT3Q872_9PROT</name>
<organism evidence="2 3">
    <name type="scientific">Acetobacter farinalis</name>
    <dbReference type="NCBI Taxonomy" id="1260984"/>
    <lineage>
        <taxon>Bacteria</taxon>
        <taxon>Pseudomonadati</taxon>
        <taxon>Pseudomonadota</taxon>
        <taxon>Alphaproteobacteria</taxon>
        <taxon>Acetobacterales</taxon>
        <taxon>Acetobacteraceae</taxon>
        <taxon>Acetobacter</taxon>
    </lineage>
</organism>
<evidence type="ECO:0000313" key="2">
    <source>
        <dbReference type="EMBL" id="MCX2561461.1"/>
    </source>
</evidence>
<dbReference type="Proteomes" id="UP001526446">
    <property type="component" value="Unassembled WGS sequence"/>
</dbReference>
<evidence type="ECO:0000313" key="3">
    <source>
        <dbReference type="Proteomes" id="UP001526446"/>
    </source>
</evidence>
<feature type="transmembrane region" description="Helical" evidence="1">
    <location>
        <begin position="49"/>
        <end position="70"/>
    </location>
</feature>
<dbReference type="RefSeq" id="WP_166122009.1">
    <property type="nucleotide sequence ID" value="NZ_JAPIUX010000008.1"/>
</dbReference>
<comment type="caution">
    <text evidence="2">The sequence shown here is derived from an EMBL/GenBank/DDBJ whole genome shotgun (WGS) entry which is preliminary data.</text>
</comment>
<keyword evidence="1" id="KW-0812">Transmembrane</keyword>
<reference evidence="2 3" key="1">
    <citation type="submission" date="2022-11" db="EMBL/GenBank/DDBJ databases">
        <title>Genome sequencing of Acetobacter type strain.</title>
        <authorList>
            <person name="Heo J."/>
            <person name="Lee D."/>
            <person name="Han B.-H."/>
            <person name="Hong S.-B."/>
            <person name="Kwon S.-W."/>
        </authorList>
    </citation>
    <scope>NUCLEOTIDE SEQUENCE [LARGE SCALE GENOMIC DNA]</scope>
    <source>
        <strain evidence="2 3">KACC 21251</strain>
    </source>
</reference>
<evidence type="ECO:0000256" key="1">
    <source>
        <dbReference type="SAM" id="Phobius"/>
    </source>
</evidence>
<sequence>MDTPPKTDAALRDEAFLEDEAGGRASSLFLKEQGGARGLRPPGNQLPGFAPFVAVAAVLVAVWAFLFFTAPKDMKPQHLHVCETQGPDSQRTLCLH</sequence>